<evidence type="ECO:0000313" key="3">
    <source>
        <dbReference type="Proteomes" id="UP000072605"/>
    </source>
</evidence>
<name>A0AAW3M959_9BACL</name>
<protein>
    <recommendedName>
        <fullName evidence="1">DISARM protein DrmE C-terminal domain-containing protein</fullName>
    </recommendedName>
</protein>
<accession>A0AAW3M959</accession>
<evidence type="ECO:0000259" key="1">
    <source>
        <dbReference type="Pfam" id="PF24957"/>
    </source>
</evidence>
<reference evidence="2 3" key="1">
    <citation type="journal article" date="2016" name="Front. Microbiol.">
        <title>Genomic Resource of Rice Seed Associated Bacteria.</title>
        <authorList>
            <person name="Midha S."/>
            <person name="Bansal K."/>
            <person name="Sharma S."/>
            <person name="Kumar N."/>
            <person name="Patil P.P."/>
            <person name="Chaudhry V."/>
            <person name="Patil P.B."/>
        </authorList>
    </citation>
    <scope>NUCLEOTIDE SEQUENCE [LARGE SCALE GENOMIC DNA]</scope>
    <source>
        <strain evidence="2 3">RSA11</strain>
    </source>
</reference>
<dbReference type="Pfam" id="PF24957">
    <property type="entry name" value="DrmE_C"/>
    <property type="match status" value="1"/>
</dbReference>
<dbReference type="NCBIfam" id="NF038316">
    <property type="entry name" value="DrmE_fam"/>
    <property type="match status" value="1"/>
</dbReference>
<sequence>FEEKIAIDIANYKNQKIKINNLDKFIFNCVLENMNLKGVEPNGITYLSLPQLSSSFSILITYNIIFNDIASKLLKLTGNNISEEREFINFNKNEGILLVSHNIDLLQHVWNTTFSGEYLREYVPTYIVKAKQFKVFNFNNNSKNINFQDDGTLPWIGFYRAHKKELIGKFDKKVKYIIIDFIPTYHRKRAKQIIEWAKNKAEHVIVILPSNDPYLSYLASADAFKLPINQSTQKIINSIITYEPDYDDIHSWGTNNSLDVLKSFDISFNLNEYFSIDKNLLKILKKYEIEIELCRKSNGLYPEKIQKIDRLKVQMMNLIVPLKDYETAKRMSKQVNIFDAYKKIKQIPSLDEEEKSIEVLLSHHFYKVFEELYDLLYELSNSLRSELLLSVLKKYSSIKIIILIIDKFERNLFVNKLNKDNTNVIEILTYKEFHELQMKSQYVKADTIILTTPFPTKYFSAFNFFNVNIEFISILNDKTRYFKHVDNIYNNNNDIRIFVKSLNRIGVKHLDDIKTEKQISINVLNNYKFVIEGKAELLETKDINISIFDDVKLLELLKSNDNYELTTSDYISSLSNINYAYTTKAQLIEIEDLDENKKWIFIPVDDHLKIQRGNKDVIESLKVSNFELEDLWIRVNHDMKSDLFNEILKLASNTPLMKWINHGVGIWNEILESVWEKFNKGQRYKKNVYEDILKAINLNGGNIKNYVTIVNWFTHENIVRDQVNLRALIIISGKEEFMDSMRIVLSSVSKLRSMHIQLGRTISKLINSYSKQLLEYNVLEEWIRIGEDIVIPTEDIVSMISFSKITYINVEGIADIPNELLYKNLNKNFAIEVLNKYSFEEEEHEF</sequence>
<dbReference type="EMBL" id="LDQV01000043">
    <property type="protein sequence ID" value="KTR25239.1"/>
    <property type="molecule type" value="Genomic_DNA"/>
</dbReference>
<feature type="domain" description="DISARM protein DrmE C-terminal" evidence="1">
    <location>
        <begin position="601"/>
        <end position="768"/>
    </location>
</feature>
<feature type="non-terminal residue" evidence="2">
    <location>
        <position position="1"/>
    </location>
</feature>
<dbReference type="InterPro" id="IPR049794">
    <property type="entry name" value="DrmE"/>
</dbReference>
<organism evidence="2 3">
    <name type="scientific">Exiguobacterium indicum</name>
    <dbReference type="NCBI Taxonomy" id="296995"/>
    <lineage>
        <taxon>Bacteria</taxon>
        <taxon>Bacillati</taxon>
        <taxon>Bacillota</taxon>
        <taxon>Bacilli</taxon>
        <taxon>Bacillales</taxon>
        <taxon>Bacillales Family XII. Incertae Sedis</taxon>
        <taxon>Exiguobacterium</taxon>
    </lineage>
</organism>
<dbReference type="Proteomes" id="UP000072605">
    <property type="component" value="Unassembled WGS sequence"/>
</dbReference>
<comment type="caution">
    <text evidence="2">The sequence shown here is derived from an EMBL/GenBank/DDBJ whole genome shotgun (WGS) entry which is preliminary data.</text>
</comment>
<dbReference type="RefSeq" id="WP_058714083.1">
    <property type="nucleotide sequence ID" value="NZ_LDQV01000043.1"/>
</dbReference>
<dbReference type="InterPro" id="IPR056666">
    <property type="entry name" value="DrmE_C"/>
</dbReference>
<evidence type="ECO:0000313" key="2">
    <source>
        <dbReference type="EMBL" id="KTR25239.1"/>
    </source>
</evidence>
<dbReference type="AlphaFoldDB" id="A0AAW3M959"/>
<proteinExistence type="predicted"/>
<gene>
    <name evidence="2" type="ORF">RSA11_15860</name>
</gene>